<organism evidence="2 3">
    <name type="scientific">Obba rivulosa</name>
    <dbReference type="NCBI Taxonomy" id="1052685"/>
    <lineage>
        <taxon>Eukaryota</taxon>
        <taxon>Fungi</taxon>
        <taxon>Dikarya</taxon>
        <taxon>Basidiomycota</taxon>
        <taxon>Agaricomycotina</taxon>
        <taxon>Agaricomycetes</taxon>
        <taxon>Polyporales</taxon>
        <taxon>Gelatoporiaceae</taxon>
        <taxon>Obba</taxon>
    </lineage>
</organism>
<evidence type="ECO:0000256" key="1">
    <source>
        <dbReference type="SAM" id="MobiDB-lite"/>
    </source>
</evidence>
<proteinExistence type="predicted"/>
<evidence type="ECO:0000313" key="3">
    <source>
        <dbReference type="Proteomes" id="UP000250043"/>
    </source>
</evidence>
<accession>A0A8E2AUU4</accession>
<feature type="region of interest" description="Disordered" evidence="1">
    <location>
        <begin position="338"/>
        <end position="374"/>
    </location>
</feature>
<keyword evidence="3" id="KW-1185">Reference proteome</keyword>
<dbReference type="OrthoDB" id="1734943at2759"/>
<feature type="region of interest" description="Disordered" evidence="1">
    <location>
        <begin position="1"/>
        <end position="26"/>
    </location>
</feature>
<feature type="compositionally biased region" description="Low complexity" evidence="1">
    <location>
        <begin position="13"/>
        <end position="26"/>
    </location>
</feature>
<evidence type="ECO:0000313" key="2">
    <source>
        <dbReference type="EMBL" id="OCH91428.1"/>
    </source>
</evidence>
<gene>
    <name evidence="2" type="ORF">OBBRIDRAFT_728808</name>
</gene>
<feature type="region of interest" description="Disordered" evidence="1">
    <location>
        <begin position="85"/>
        <end position="105"/>
    </location>
</feature>
<reference evidence="2 3" key="1">
    <citation type="submission" date="2016-07" db="EMBL/GenBank/DDBJ databases">
        <title>Draft genome of the white-rot fungus Obba rivulosa 3A-2.</title>
        <authorList>
            <consortium name="DOE Joint Genome Institute"/>
            <person name="Miettinen O."/>
            <person name="Riley R."/>
            <person name="Acob R."/>
            <person name="Barry K."/>
            <person name="Cullen D."/>
            <person name="De Vries R."/>
            <person name="Hainaut M."/>
            <person name="Hatakka A."/>
            <person name="Henrissat B."/>
            <person name="Hilden K."/>
            <person name="Kuo R."/>
            <person name="Labutti K."/>
            <person name="Lipzen A."/>
            <person name="Makela M.R."/>
            <person name="Sandor L."/>
            <person name="Spatafora J.W."/>
            <person name="Grigoriev I.V."/>
            <person name="Hibbett D.S."/>
        </authorList>
    </citation>
    <scope>NUCLEOTIDE SEQUENCE [LARGE SCALE GENOMIC DNA]</scope>
    <source>
        <strain evidence="2 3">3A-2</strain>
    </source>
</reference>
<protein>
    <submittedName>
        <fullName evidence="2">Uncharacterized protein</fullName>
    </submittedName>
</protein>
<dbReference type="AlphaFoldDB" id="A0A8E2AUU4"/>
<dbReference type="EMBL" id="KV722385">
    <property type="protein sequence ID" value="OCH91428.1"/>
    <property type="molecule type" value="Genomic_DNA"/>
</dbReference>
<dbReference type="Proteomes" id="UP000250043">
    <property type="component" value="Unassembled WGS sequence"/>
</dbReference>
<sequence length="556" mass="58311">MMYALKTPSFLRPSSRPTSPIPTVTPDAVMATDRAPRSLSKLSLSTFKRPAPAPTQGVMPLAVTQDGSYIEVLSLKLSEAVSKALAHPTGPAPPNEALNGRRPLPAGRGRALGALVANEIKASRENPHLLRAMMRTLHRPLSVLLTNLSGMLVPLLSSSAFLVPAAPTPQAPQPNATQLHAIGIATFAGELLETFDDLGLGAETDTRGDGLKSIREGLASIVKRVIEPLMNGIKHELMPVIQALENPPVAGVKAPAGAKYVNHPSITSLQTVMPVYARALARYTASTAAENALASLLISLVWRGLVALSHRPAPPPSPPASPALSAIGLKGTKELRVSRSATAPSVTPPATPGPSRFTLKLPPSRPPSPTGAPLVQRNTLAVDARALCDLLNTLPRPSVDNPRTKLAREAVDEAFEALRALATLLEALQVHPLVVRGRPGSTHSLLAMSASPADLAADLDVLTSDLPTLIALPILLRAFVPAPDAASERSVAAILGLTENDYRKGCLGGFGRAEECTVAVGARVLDAFRAESSGRADAVVRWLEHQVAEVEADAGH</sequence>
<name>A0A8E2AUU4_9APHY</name>